<evidence type="ECO:0000313" key="5">
    <source>
        <dbReference type="Proteomes" id="UP001519343"/>
    </source>
</evidence>
<evidence type="ECO:0000259" key="3">
    <source>
        <dbReference type="Pfam" id="PF14504"/>
    </source>
</evidence>
<dbReference type="Pfam" id="PF14504">
    <property type="entry name" value="CAP_assoc_N"/>
    <property type="match status" value="1"/>
</dbReference>
<feature type="chain" id="PRO_5046701319" evidence="1">
    <location>
        <begin position="26"/>
        <end position="365"/>
    </location>
</feature>
<reference evidence="4 5" key="1">
    <citation type="submission" date="2021-03" db="EMBL/GenBank/DDBJ databases">
        <title>Genomic Encyclopedia of Type Strains, Phase IV (KMG-IV): sequencing the most valuable type-strain genomes for metagenomic binning, comparative biology and taxonomic classification.</title>
        <authorList>
            <person name="Goeker M."/>
        </authorList>
    </citation>
    <scope>NUCLEOTIDE SEQUENCE [LARGE SCALE GENOMIC DNA]</scope>
    <source>
        <strain evidence="4 5">DSM 24738</strain>
    </source>
</reference>
<keyword evidence="5" id="KW-1185">Reference proteome</keyword>
<organism evidence="4 5">
    <name type="scientific">Ammoniphilus resinae</name>
    <dbReference type="NCBI Taxonomy" id="861532"/>
    <lineage>
        <taxon>Bacteria</taxon>
        <taxon>Bacillati</taxon>
        <taxon>Bacillota</taxon>
        <taxon>Bacilli</taxon>
        <taxon>Bacillales</taxon>
        <taxon>Paenibacillaceae</taxon>
        <taxon>Aneurinibacillus group</taxon>
        <taxon>Ammoniphilus</taxon>
    </lineage>
</organism>
<dbReference type="PANTHER" id="PTHR31157:SF26">
    <property type="entry name" value="SCP-LIKE EXTRACELLULAR PROTEIN"/>
    <property type="match status" value="1"/>
</dbReference>
<name>A0ABS4GVE0_9BACL</name>
<dbReference type="Proteomes" id="UP001519343">
    <property type="component" value="Unassembled WGS sequence"/>
</dbReference>
<dbReference type="InterPro" id="IPR035940">
    <property type="entry name" value="CAP_sf"/>
</dbReference>
<feature type="signal peptide" evidence="1">
    <location>
        <begin position="1"/>
        <end position="25"/>
    </location>
</feature>
<dbReference type="CDD" id="cd05379">
    <property type="entry name" value="CAP_bacterial"/>
    <property type="match status" value="1"/>
</dbReference>
<evidence type="ECO:0000259" key="2">
    <source>
        <dbReference type="Pfam" id="PF00188"/>
    </source>
</evidence>
<dbReference type="InterPro" id="IPR029410">
    <property type="entry name" value="CAP_assoc"/>
</dbReference>
<comment type="caution">
    <text evidence="4">The sequence shown here is derived from an EMBL/GenBank/DDBJ whole genome shotgun (WGS) entry which is preliminary data.</text>
</comment>
<sequence length="365" mass="41718">MFRGKTFRVAVFVFAILCLPTFCSADTSLRDQAVDFWEQGQEFAENLALPHQPISDSTPAPPLATLKTNQQGILGIAIGQSTQHLKETWGSPQRIDPHPLGYVWWIYNKDPNHYVQAAVKDGKVMEIYSNAPTWSFRGIQIDSSKKELLDTFPFQNRITFSYENAQVSVDNNVDGKALFMIEEQPILFYLDLYREQRVTGIRFLSKEALVKGSFFNRQFTYTGQKPSLTKASLNQEQQDKLEQSMAKQIFDLTNVIRQRYNLSVLTWNEEAARVARSHSMDMVSHQFFDHVSKTTGMDPFERMEFAGIHYKTAGENIAYGQNDGIEALEGWMNSEGHRKNILYAPFTTLGVGVKNDYYTQNFVTP</sequence>
<evidence type="ECO:0000313" key="4">
    <source>
        <dbReference type="EMBL" id="MBP1934077.1"/>
    </source>
</evidence>
<dbReference type="PANTHER" id="PTHR31157">
    <property type="entry name" value="SCP DOMAIN-CONTAINING PROTEIN"/>
    <property type="match status" value="1"/>
</dbReference>
<keyword evidence="1" id="KW-0732">Signal</keyword>
<feature type="domain" description="CAP-associated" evidence="3">
    <location>
        <begin position="78"/>
        <end position="213"/>
    </location>
</feature>
<gene>
    <name evidence="4" type="ORF">J2Z37_004094</name>
</gene>
<evidence type="ECO:0000256" key="1">
    <source>
        <dbReference type="SAM" id="SignalP"/>
    </source>
</evidence>
<dbReference type="RefSeq" id="WP_209812083.1">
    <property type="nucleotide sequence ID" value="NZ_JAGGKT010000016.1"/>
</dbReference>
<dbReference type="Gene3D" id="3.40.33.10">
    <property type="entry name" value="CAP"/>
    <property type="match status" value="1"/>
</dbReference>
<dbReference type="SUPFAM" id="SSF55797">
    <property type="entry name" value="PR-1-like"/>
    <property type="match status" value="1"/>
</dbReference>
<accession>A0ABS4GVE0</accession>
<dbReference type="Pfam" id="PF00188">
    <property type="entry name" value="CAP"/>
    <property type="match status" value="1"/>
</dbReference>
<protein>
    <submittedName>
        <fullName evidence="4">Uncharacterized protein YkwD</fullName>
    </submittedName>
</protein>
<dbReference type="EMBL" id="JAGGKT010000016">
    <property type="protein sequence ID" value="MBP1934077.1"/>
    <property type="molecule type" value="Genomic_DNA"/>
</dbReference>
<feature type="domain" description="SCP" evidence="2">
    <location>
        <begin position="250"/>
        <end position="362"/>
    </location>
</feature>
<dbReference type="InterPro" id="IPR014044">
    <property type="entry name" value="CAP_dom"/>
</dbReference>
<proteinExistence type="predicted"/>